<protein>
    <submittedName>
        <fullName evidence="2">Uncharacterized protein</fullName>
    </submittedName>
</protein>
<dbReference type="EMBL" id="JAINZW010000002">
    <property type="protein sequence ID" value="MBZ4038942.1"/>
    <property type="molecule type" value="Genomic_DNA"/>
</dbReference>
<evidence type="ECO:0000313" key="3">
    <source>
        <dbReference type="Proteomes" id="UP001430954"/>
    </source>
</evidence>
<keyword evidence="1" id="KW-0812">Transmembrane</keyword>
<feature type="transmembrane region" description="Helical" evidence="1">
    <location>
        <begin position="86"/>
        <end position="111"/>
    </location>
</feature>
<keyword evidence="1" id="KW-0472">Membrane</keyword>
<reference evidence="2 3" key="1">
    <citation type="submission" date="2021-09" db="EMBL/GenBank/DDBJ databases">
        <title>Lysobacter sp. 13A isolated from the river sediment.</title>
        <authorList>
            <person name="Liu H."/>
            <person name="Li S."/>
            <person name="Mao S."/>
        </authorList>
    </citation>
    <scope>NUCLEOTIDE SEQUENCE [LARGE SCALE GENOMIC DNA]</scope>
    <source>
        <strain evidence="2 3">13A</strain>
    </source>
</reference>
<evidence type="ECO:0000256" key="1">
    <source>
        <dbReference type="SAM" id="Phobius"/>
    </source>
</evidence>
<dbReference type="RefSeq" id="WP_223675143.1">
    <property type="nucleotide sequence ID" value="NZ_JAINZW010000002.1"/>
</dbReference>
<comment type="caution">
    <text evidence="2">The sequence shown here is derived from an EMBL/GenBank/DDBJ whole genome shotgun (WGS) entry which is preliminary data.</text>
</comment>
<feature type="transmembrane region" description="Helical" evidence="1">
    <location>
        <begin position="117"/>
        <end position="138"/>
    </location>
</feature>
<dbReference type="Proteomes" id="UP001430954">
    <property type="component" value="Unassembled WGS sequence"/>
</dbReference>
<accession>A0ABS7T4Z7</accession>
<keyword evidence="1" id="KW-1133">Transmembrane helix</keyword>
<sequence>MAGVRRDRFLVAGAACSAVAALLHLACIAAGAPLYRLLGAGEGIARMAEAGHWHPTAMALAIAAVLSIFCLYALSGAGVIRRLPLLRTVLCGITAVYLVRGLGFVALMPYFPGNSLAFWLVTSTICVAIGGLHLVGLWRQWLHLAT</sequence>
<keyword evidence="3" id="KW-1185">Reference proteome</keyword>
<name>A0ABS7T4Z7_9GAMM</name>
<evidence type="ECO:0000313" key="2">
    <source>
        <dbReference type="EMBL" id="MBZ4038942.1"/>
    </source>
</evidence>
<gene>
    <name evidence="2" type="ORF">K6753_05295</name>
</gene>
<feature type="transmembrane region" description="Helical" evidence="1">
    <location>
        <begin position="55"/>
        <end position="74"/>
    </location>
</feature>
<proteinExistence type="predicted"/>
<organism evidence="2 3">
    <name type="scientific">Novilysobacter selenitireducens</name>
    <dbReference type="NCBI Taxonomy" id="2872639"/>
    <lineage>
        <taxon>Bacteria</taxon>
        <taxon>Pseudomonadati</taxon>
        <taxon>Pseudomonadota</taxon>
        <taxon>Gammaproteobacteria</taxon>
        <taxon>Lysobacterales</taxon>
        <taxon>Lysobacteraceae</taxon>
        <taxon>Novilysobacter</taxon>
    </lineage>
</organism>